<dbReference type="Proteomes" id="UP000320048">
    <property type="component" value="Unassembled WGS sequence"/>
</dbReference>
<evidence type="ECO:0000313" key="3">
    <source>
        <dbReference type="Proteomes" id="UP000320048"/>
    </source>
</evidence>
<dbReference type="SUPFAM" id="SSF51569">
    <property type="entry name" value="Aldolase"/>
    <property type="match status" value="1"/>
</dbReference>
<dbReference type="InterPro" id="IPR054574">
    <property type="entry name" value="Cgl0159_dom"/>
</dbReference>
<name>A0A537JFP4_9BACT</name>
<feature type="domain" description="Cgl0159-like" evidence="1">
    <location>
        <begin position="53"/>
        <end position="312"/>
    </location>
</feature>
<dbReference type="InterPro" id="IPR013785">
    <property type="entry name" value="Aldolase_TIM"/>
</dbReference>
<comment type="caution">
    <text evidence="2">The sequence shown here is derived from an EMBL/GenBank/DDBJ whole genome shotgun (WGS) entry which is preliminary data.</text>
</comment>
<organism evidence="2 3">
    <name type="scientific">Candidatus Segetimicrobium genomatis</name>
    <dbReference type="NCBI Taxonomy" id="2569760"/>
    <lineage>
        <taxon>Bacteria</taxon>
        <taxon>Bacillati</taxon>
        <taxon>Candidatus Sysuimicrobiota</taxon>
        <taxon>Candidatus Sysuimicrobiia</taxon>
        <taxon>Candidatus Sysuimicrobiales</taxon>
        <taxon>Candidatus Segetimicrobiaceae</taxon>
        <taxon>Candidatus Segetimicrobium</taxon>
    </lineage>
</organism>
<dbReference type="Gene3D" id="3.20.20.70">
    <property type="entry name" value="Aldolase class I"/>
    <property type="match status" value="1"/>
</dbReference>
<evidence type="ECO:0000259" key="1">
    <source>
        <dbReference type="Pfam" id="PF22649"/>
    </source>
</evidence>
<dbReference type="AlphaFoldDB" id="A0A537JFP4"/>
<evidence type="ECO:0000313" key="2">
    <source>
        <dbReference type="EMBL" id="TMI82361.1"/>
    </source>
</evidence>
<dbReference type="Pfam" id="PF22649">
    <property type="entry name" value="Cgl0159"/>
    <property type="match status" value="1"/>
</dbReference>
<protein>
    <recommendedName>
        <fullName evidence="1">Cgl0159-like domain-containing protein</fullName>
    </recommendedName>
</protein>
<sequence length="348" mass="37184">MAKTRSVRQAFSARAFLPGSWYEALLDLRVQRPQAPHEEAGARVRRPAVAPHGRLLILAADHPARMVTRVGADPVRMGNRWELLGRILRVLTAPGVDGLMATPDIVEEVLMLSHLARRRTGQGWLDGKVLIGCMNRGGLSGTVFELDDRMTAFTAEGLAGLRCDGAKLMVRVDPEDAAGVQTLERCATEIDACHARGLTVFLEAMPVERTPQGYRTRTDAESLIRMAGVAAGLGTSSAGTWLKLPYGPGYDRVAGATTLPILMLGGEVREDPAAVLEGFARGMAAGPNVRGAMVGRNVSFAAREDPRAMAAAAAAIVHRGSRGGEIRTILDVERGRDLDLISRLGAPS</sequence>
<proteinExistence type="predicted"/>
<reference evidence="2 3" key="1">
    <citation type="journal article" date="2019" name="Nat. Microbiol.">
        <title>Mediterranean grassland soil C-N compound turnover is dependent on rainfall and depth, and is mediated by genomically divergent microorganisms.</title>
        <authorList>
            <person name="Diamond S."/>
            <person name="Andeer P.F."/>
            <person name="Li Z."/>
            <person name="Crits-Christoph A."/>
            <person name="Burstein D."/>
            <person name="Anantharaman K."/>
            <person name="Lane K.R."/>
            <person name="Thomas B.C."/>
            <person name="Pan C."/>
            <person name="Northen T.R."/>
            <person name="Banfield J.F."/>
        </authorList>
    </citation>
    <scope>NUCLEOTIDE SEQUENCE [LARGE SCALE GENOMIC DNA]</scope>
    <source>
        <strain evidence="2">NP_7</strain>
    </source>
</reference>
<accession>A0A537JFP4</accession>
<gene>
    <name evidence="2" type="ORF">E6H04_04845</name>
</gene>
<dbReference type="EMBL" id="VBAO01000130">
    <property type="protein sequence ID" value="TMI82361.1"/>
    <property type="molecule type" value="Genomic_DNA"/>
</dbReference>